<evidence type="ECO:0000256" key="1">
    <source>
        <dbReference type="ARBA" id="ARBA00022723"/>
    </source>
</evidence>
<dbReference type="InterPro" id="IPR001841">
    <property type="entry name" value="Znf_RING"/>
</dbReference>
<evidence type="ECO:0000313" key="7">
    <source>
        <dbReference type="EMBL" id="KUF77978.1"/>
    </source>
</evidence>
<sequence>MDELPCLVCDRPLPNEPTARCLTDCSHEFCLSCLCRSLAVNKNRCPGCHAQVKRVTQLLPRGEDAPKPAFVRFCNAVYTLNVSIWAVDDPAKVLASLFNFHEWLQRAKQVVCCPFSILYDFVRSLFGNVEEQQQRGQRGYAPIPTIDTSTSSSFREPGRVPSPDHTAVL</sequence>
<organism evidence="7 9">
    <name type="scientific">Phytophthora nicotianae</name>
    <name type="common">Potato buckeye rot agent</name>
    <name type="synonym">Phytophthora parasitica</name>
    <dbReference type="NCBI Taxonomy" id="4792"/>
    <lineage>
        <taxon>Eukaryota</taxon>
        <taxon>Sar</taxon>
        <taxon>Stramenopiles</taxon>
        <taxon>Oomycota</taxon>
        <taxon>Peronosporomycetes</taxon>
        <taxon>Peronosporales</taxon>
        <taxon>Peronosporaceae</taxon>
        <taxon>Phytophthora</taxon>
    </lineage>
</organism>
<dbReference type="EMBL" id="LNFO01001974">
    <property type="protein sequence ID" value="KUF87761.1"/>
    <property type="molecule type" value="Genomic_DNA"/>
</dbReference>
<feature type="domain" description="RING-type" evidence="6">
    <location>
        <begin position="6"/>
        <end position="49"/>
    </location>
</feature>
<dbReference type="AlphaFoldDB" id="A0A0W8C1L5"/>
<keyword evidence="2 4" id="KW-0863">Zinc-finger</keyword>
<evidence type="ECO:0000313" key="9">
    <source>
        <dbReference type="Proteomes" id="UP000052943"/>
    </source>
</evidence>
<keyword evidence="3" id="KW-0862">Zinc</keyword>
<dbReference type="OrthoDB" id="6270329at2759"/>
<proteinExistence type="predicted"/>
<dbReference type="PROSITE" id="PS50089">
    <property type="entry name" value="ZF_RING_2"/>
    <property type="match status" value="1"/>
</dbReference>
<feature type="region of interest" description="Disordered" evidence="5">
    <location>
        <begin position="136"/>
        <end position="169"/>
    </location>
</feature>
<dbReference type="InterPro" id="IPR013083">
    <property type="entry name" value="Znf_RING/FYVE/PHD"/>
</dbReference>
<evidence type="ECO:0000256" key="2">
    <source>
        <dbReference type="ARBA" id="ARBA00022771"/>
    </source>
</evidence>
<reference evidence="7 9" key="1">
    <citation type="submission" date="2015-11" db="EMBL/GenBank/DDBJ databases">
        <title>Genomes and virulence difference between two physiological races of Phytophthora nicotianae.</title>
        <authorList>
            <person name="Liu H."/>
            <person name="Ma X."/>
            <person name="Yu H."/>
            <person name="Fang D."/>
            <person name="Li Y."/>
            <person name="Wang X."/>
            <person name="Wang W."/>
            <person name="Dong Y."/>
            <person name="Xiao B."/>
        </authorList>
    </citation>
    <scope>NUCLEOTIDE SEQUENCE [LARGE SCALE GENOMIC DNA]</scope>
    <source>
        <strain evidence="7">Race 0</strain>
        <strain evidence="9">race 0</strain>
    </source>
</reference>
<keyword evidence="1" id="KW-0479">Metal-binding</keyword>
<evidence type="ECO:0000256" key="5">
    <source>
        <dbReference type="SAM" id="MobiDB-lite"/>
    </source>
</evidence>
<dbReference type="Proteomes" id="UP000052943">
    <property type="component" value="Unassembled WGS sequence"/>
</dbReference>
<evidence type="ECO:0000256" key="4">
    <source>
        <dbReference type="PROSITE-ProRule" id="PRU00175"/>
    </source>
</evidence>
<dbReference type="SUPFAM" id="SSF57850">
    <property type="entry name" value="RING/U-box"/>
    <property type="match status" value="1"/>
</dbReference>
<protein>
    <recommendedName>
        <fullName evidence="6">RING-type domain-containing protein</fullName>
    </recommendedName>
</protein>
<comment type="caution">
    <text evidence="7">The sequence shown here is derived from an EMBL/GenBank/DDBJ whole genome shotgun (WGS) entry which is preliminary data.</text>
</comment>
<accession>A0A0W8C1L5</accession>
<evidence type="ECO:0000256" key="3">
    <source>
        <dbReference type="ARBA" id="ARBA00022833"/>
    </source>
</evidence>
<evidence type="ECO:0000313" key="8">
    <source>
        <dbReference type="EMBL" id="KUF87761.1"/>
    </source>
</evidence>
<dbReference type="InterPro" id="IPR017907">
    <property type="entry name" value="Znf_RING_CS"/>
</dbReference>
<gene>
    <name evidence="7" type="ORF">AM587_10013426</name>
    <name evidence="8" type="ORF">AM587_10017363</name>
</gene>
<dbReference type="GO" id="GO:0008270">
    <property type="term" value="F:zinc ion binding"/>
    <property type="evidence" value="ECO:0007669"/>
    <property type="project" value="UniProtKB-KW"/>
</dbReference>
<dbReference type="EMBL" id="LNFO01005436">
    <property type="protein sequence ID" value="KUF77978.1"/>
    <property type="molecule type" value="Genomic_DNA"/>
</dbReference>
<name>A0A0W8C1L5_PHYNI</name>
<evidence type="ECO:0000259" key="6">
    <source>
        <dbReference type="PROSITE" id="PS50089"/>
    </source>
</evidence>
<dbReference type="Gene3D" id="3.30.40.10">
    <property type="entry name" value="Zinc/RING finger domain, C3HC4 (zinc finger)"/>
    <property type="match status" value="1"/>
</dbReference>
<dbReference type="PROSITE" id="PS00518">
    <property type="entry name" value="ZF_RING_1"/>
    <property type="match status" value="1"/>
</dbReference>